<dbReference type="PROSITE" id="PS50112">
    <property type="entry name" value="PAS"/>
    <property type="match status" value="1"/>
</dbReference>
<evidence type="ECO:0000259" key="12">
    <source>
        <dbReference type="PROSITE" id="PS50112"/>
    </source>
</evidence>
<dbReference type="Gene3D" id="1.10.287.130">
    <property type="match status" value="1"/>
</dbReference>
<dbReference type="InterPro" id="IPR003594">
    <property type="entry name" value="HATPase_dom"/>
</dbReference>
<dbReference type="InterPro" id="IPR000014">
    <property type="entry name" value="PAS"/>
</dbReference>
<accession>A0A6N4SPZ3</accession>
<dbReference type="NCBIfam" id="TIGR00229">
    <property type="entry name" value="sensory_box"/>
    <property type="match status" value="1"/>
</dbReference>
<dbReference type="KEGG" id="chu:CHU_1131"/>
<organism evidence="13 14">
    <name type="scientific">Cytophaga hutchinsonii (strain ATCC 33406 / DSM 1761 / CIP 103989 / NBRC 15051 / NCIMB 9469 / D465)</name>
    <dbReference type="NCBI Taxonomy" id="269798"/>
    <lineage>
        <taxon>Bacteria</taxon>
        <taxon>Pseudomonadati</taxon>
        <taxon>Bacteroidota</taxon>
        <taxon>Cytophagia</taxon>
        <taxon>Cytophagales</taxon>
        <taxon>Cytophagaceae</taxon>
        <taxon>Cytophaga</taxon>
    </lineage>
</organism>
<dbReference type="Proteomes" id="UP000001822">
    <property type="component" value="Chromosome"/>
</dbReference>
<dbReference type="InterPro" id="IPR050736">
    <property type="entry name" value="Sensor_HK_Regulatory"/>
</dbReference>
<comment type="catalytic activity">
    <reaction evidence="1">
        <text>ATP + protein L-histidine = ADP + protein N-phospho-L-histidine.</text>
        <dbReference type="EC" id="2.7.13.3"/>
    </reaction>
</comment>
<dbReference type="Pfam" id="PF02518">
    <property type="entry name" value="HATPase_c"/>
    <property type="match status" value="1"/>
</dbReference>
<comment type="function">
    <text evidence="9">Putative oxygen sensor; modulates the activity of FixJ, a transcriptional activator of nitrogen fixation fixK gene. FixL probably acts as a kinase that phosphorylates FixJ.</text>
</comment>
<gene>
    <name evidence="13" type="primary">barA</name>
    <name evidence="13" type="ordered locus">CHU_1131</name>
</gene>
<dbReference type="InterPro" id="IPR036890">
    <property type="entry name" value="HATPase_C_sf"/>
</dbReference>
<evidence type="ECO:0000256" key="7">
    <source>
        <dbReference type="ARBA" id="ARBA00022840"/>
    </source>
</evidence>
<dbReference type="GO" id="GO:0005524">
    <property type="term" value="F:ATP binding"/>
    <property type="evidence" value="ECO:0007669"/>
    <property type="project" value="UniProtKB-KW"/>
</dbReference>
<feature type="domain" description="PAS" evidence="12">
    <location>
        <begin position="18"/>
        <end position="71"/>
    </location>
</feature>
<proteinExistence type="predicted"/>
<dbReference type="Gene3D" id="3.30.450.20">
    <property type="entry name" value="PAS domain"/>
    <property type="match status" value="1"/>
</dbReference>
<evidence type="ECO:0000259" key="11">
    <source>
        <dbReference type="PROSITE" id="PS50109"/>
    </source>
</evidence>
<evidence type="ECO:0000256" key="1">
    <source>
        <dbReference type="ARBA" id="ARBA00000085"/>
    </source>
</evidence>
<evidence type="ECO:0000256" key="5">
    <source>
        <dbReference type="ARBA" id="ARBA00022741"/>
    </source>
</evidence>
<evidence type="ECO:0000256" key="9">
    <source>
        <dbReference type="ARBA" id="ARBA00059827"/>
    </source>
</evidence>
<dbReference type="InterPro" id="IPR003661">
    <property type="entry name" value="HisK_dim/P_dom"/>
</dbReference>
<dbReference type="EC" id="2.7.13.3" evidence="2"/>
<evidence type="ECO:0000256" key="10">
    <source>
        <dbReference type="ARBA" id="ARBA00070616"/>
    </source>
</evidence>
<dbReference type="FunFam" id="3.30.450.20:FF:000060">
    <property type="entry name" value="Sensor protein FixL"/>
    <property type="match status" value="1"/>
</dbReference>
<evidence type="ECO:0000313" key="13">
    <source>
        <dbReference type="EMBL" id="ABG58406.1"/>
    </source>
</evidence>
<dbReference type="GO" id="GO:0000155">
    <property type="term" value="F:phosphorelay sensor kinase activity"/>
    <property type="evidence" value="ECO:0007669"/>
    <property type="project" value="InterPro"/>
</dbReference>
<feature type="domain" description="Histidine kinase" evidence="11">
    <location>
        <begin position="159"/>
        <end position="373"/>
    </location>
</feature>
<dbReference type="PROSITE" id="PS50109">
    <property type="entry name" value="HIS_KIN"/>
    <property type="match status" value="1"/>
</dbReference>
<dbReference type="CDD" id="cd00130">
    <property type="entry name" value="PAS"/>
    <property type="match status" value="1"/>
</dbReference>
<dbReference type="PANTHER" id="PTHR43711:SF26">
    <property type="entry name" value="SENSOR HISTIDINE KINASE RCSC"/>
    <property type="match status" value="1"/>
</dbReference>
<dbReference type="EMBL" id="CP000383">
    <property type="protein sequence ID" value="ABG58406.1"/>
    <property type="molecule type" value="Genomic_DNA"/>
</dbReference>
<dbReference type="FunFam" id="3.30.565.10:FF:000006">
    <property type="entry name" value="Sensor histidine kinase WalK"/>
    <property type="match status" value="1"/>
</dbReference>
<name>A0A6N4SPZ3_CYTH3</name>
<dbReference type="InterPro" id="IPR035965">
    <property type="entry name" value="PAS-like_dom_sf"/>
</dbReference>
<dbReference type="SMART" id="SM00091">
    <property type="entry name" value="PAS"/>
    <property type="match status" value="1"/>
</dbReference>
<dbReference type="SUPFAM" id="SSF47384">
    <property type="entry name" value="Homodimeric domain of signal transducing histidine kinase"/>
    <property type="match status" value="1"/>
</dbReference>
<keyword evidence="5" id="KW-0547">Nucleotide-binding</keyword>
<evidence type="ECO:0000256" key="2">
    <source>
        <dbReference type="ARBA" id="ARBA00012438"/>
    </source>
</evidence>
<sequence length="373" mass="42272">MTYRELYMPIKSTSRFDLESRYQAIIDNAVDGIITIDDRGIIESVNPSAIKMFGYASTELIGQNIKILMPEPDRGNHDKYIGTYHETGKGKIIGKGREVIGKRKNGTMFPFLLSISEVILENKKIFTGIIHDISELREVKEALAKERDLSELKSRFVTMASHEFRTPLSTILSSVSLISRYNDPKDEDKRLKHVNRIKSSVNNLTSILNDFLSLSRLEEGMVLNDPIEFSIQELLYEVVDEMNSILKEGQVISISKENEIQKVFLDKNLVRNIMINLVSNAIKYSGEGQEIRIQTAATEQVLSITIIDEGIGIPEEDQSYLFSRFFRAHNATNIPGTGLGLNIVKKYLDLLRGRIEFTSKQSQGTTFIVQIPF</sequence>
<evidence type="ECO:0000313" key="14">
    <source>
        <dbReference type="Proteomes" id="UP000001822"/>
    </source>
</evidence>
<dbReference type="PRINTS" id="PR00344">
    <property type="entry name" value="BCTRLSENSOR"/>
</dbReference>
<dbReference type="Gene3D" id="3.30.565.10">
    <property type="entry name" value="Histidine kinase-like ATPase, C-terminal domain"/>
    <property type="match status" value="1"/>
</dbReference>
<dbReference type="CDD" id="cd00075">
    <property type="entry name" value="HATPase"/>
    <property type="match status" value="1"/>
</dbReference>
<evidence type="ECO:0000256" key="8">
    <source>
        <dbReference type="ARBA" id="ARBA00023012"/>
    </source>
</evidence>
<dbReference type="Pfam" id="PF13426">
    <property type="entry name" value="PAS_9"/>
    <property type="match status" value="1"/>
</dbReference>
<keyword evidence="7" id="KW-0067">ATP-binding</keyword>
<dbReference type="PANTHER" id="PTHR43711">
    <property type="entry name" value="TWO-COMPONENT HISTIDINE KINASE"/>
    <property type="match status" value="1"/>
</dbReference>
<dbReference type="SUPFAM" id="SSF55874">
    <property type="entry name" value="ATPase domain of HSP90 chaperone/DNA topoisomerase II/histidine kinase"/>
    <property type="match status" value="1"/>
</dbReference>
<dbReference type="Pfam" id="PF00512">
    <property type="entry name" value="HisKA"/>
    <property type="match status" value="1"/>
</dbReference>
<dbReference type="InterPro" id="IPR036097">
    <property type="entry name" value="HisK_dim/P_sf"/>
</dbReference>
<keyword evidence="14" id="KW-1185">Reference proteome</keyword>
<dbReference type="SMART" id="SM00387">
    <property type="entry name" value="HATPase_c"/>
    <property type="match status" value="1"/>
</dbReference>
<dbReference type="AlphaFoldDB" id="A0A6N4SPZ3"/>
<dbReference type="SUPFAM" id="SSF55785">
    <property type="entry name" value="PYP-like sensor domain (PAS domain)"/>
    <property type="match status" value="1"/>
</dbReference>
<keyword evidence="8" id="KW-0902">Two-component regulatory system</keyword>
<reference evidence="13 14" key="1">
    <citation type="journal article" date="2007" name="Appl. Environ. Microbiol.">
        <title>Genome sequence of the cellulolytic gliding bacterium Cytophaga hutchinsonii.</title>
        <authorList>
            <person name="Xie G."/>
            <person name="Bruce D.C."/>
            <person name="Challacombe J.F."/>
            <person name="Chertkov O."/>
            <person name="Detter J.C."/>
            <person name="Gilna P."/>
            <person name="Han C.S."/>
            <person name="Lucas S."/>
            <person name="Misra M."/>
            <person name="Myers G.L."/>
            <person name="Richardson P."/>
            <person name="Tapia R."/>
            <person name="Thayer N."/>
            <person name="Thompson L.S."/>
            <person name="Brettin T.S."/>
            <person name="Henrissat B."/>
            <person name="Wilson D.B."/>
            <person name="McBride M.J."/>
        </authorList>
    </citation>
    <scope>NUCLEOTIDE SEQUENCE [LARGE SCALE GENOMIC DNA]</scope>
    <source>
        <strain evidence="14">ATCC 33406 / DSM 1761 / CIP 103989 / NBRC 15051 / NCIMB 9469 / D465</strain>
    </source>
</reference>
<keyword evidence="4 13" id="KW-0808">Transferase</keyword>
<protein>
    <recommendedName>
        <fullName evidence="10">Sensor protein FixL</fullName>
        <ecNumber evidence="2">2.7.13.3</ecNumber>
    </recommendedName>
</protein>
<dbReference type="CDD" id="cd00082">
    <property type="entry name" value="HisKA"/>
    <property type="match status" value="1"/>
</dbReference>
<evidence type="ECO:0000256" key="3">
    <source>
        <dbReference type="ARBA" id="ARBA00022553"/>
    </source>
</evidence>
<dbReference type="InterPro" id="IPR004358">
    <property type="entry name" value="Sig_transdc_His_kin-like_C"/>
</dbReference>
<dbReference type="InterPro" id="IPR005467">
    <property type="entry name" value="His_kinase_dom"/>
</dbReference>
<evidence type="ECO:0000256" key="6">
    <source>
        <dbReference type="ARBA" id="ARBA00022777"/>
    </source>
</evidence>
<dbReference type="SMART" id="SM00388">
    <property type="entry name" value="HisKA"/>
    <property type="match status" value="1"/>
</dbReference>
<evidence type="ECO:0000256" key="4">
    <source>
        <dbReference type="ARBA" id="ARBA00022679"/>
    </source>
</evidence>
<keyword evidence="3" id="KW-0597">Phosphoprotein</keyword>
<keyword evidence="6 13" id="KW-0418">Kinase</keyword>